<accession>A0A4Y8L1F6</accession>
<evidence type="ECO:0000313" key="8">
    <source>
        <dbReference type="Proteomes" id="UP000297861"/>
    </source>
</evidence>
<dbReference type="STRING" id="1121485.GCA_000426485_00527"/>
<evidence type="ECO:0000256" key="4">
    <source>
        <dbReference type="ARBA" id="ARBA00022989"/>
    </source>
</evidence>
<keyword evidence="3 6" id="KW-0812">Transmembrane</keyword>
<dbReference type="InterPro" id="IPR002293">
    <property type="entry name" value="AA/rel_permease1"/>
</dbReference>
<dbReference type="PANTHER" id="PTHR43243:SF4">
    <property type="entry name" value="CATIONIC AMINO ACID TRANSPORTER 4"/>
    <property type="match status" value="1"/>
</dbReference>
<feature type="transmembrane region" description="Helical" evidence="6">
    <location>
        <begin position="374"/>
        <end position="391"/>
    </location>
</feature>
<dbReference type="RefSeq" id="WP_134436468.1">
    <property type="nucleotide sequence ID" value="NZ_SOML01000006.1"/>
</dbReference>
<organism evidence="7 8">
    <name type="scientific">Dysgonomonas capnocytophagoides</name>
    <dbReference type="NCBI Taxonomy" id="45254"/>
    <lineage>
        <taxon>Bacteria</taxon>
        <taxon>Pseudomonadati</taxon>
        <taxon>Bacteroidota</taxon>
        <taxon>Bacteroidia</taxon>
        <taxon>Bacteroidales</taxon>
        <taxon>Dysgonomonadaceae</taxon>
        <taxon>Dysgonomonas</taxon>
    </lineage>
</organism>
<protein>
    <submittedName>
        <fullName evidence="7">Amino acid permease</fullName>
    </submittedName>
</protein>
<dbReference type="Proteomes" id="UP000297861">
    <property type="component" value="Unassembled WGS sequence"/>
</dbReference>
<dbReference type="Pfam" id="PF13520">
    <property type="entry name" value="AA_permease_2"/>
    <property type="match status" value="1"/>
</dbReference>
<proteinExistence type="predicted"/>
<feature type="transmembrane region" description="Helical" evidence="6">
    <location>
        <begin position="34"/>
        <end position="59"/>
    </location>
</feature>
<name>A0A4Y8L1F6_9BACT</name>
<feature type="transmembrane region" description="Helical" evidence="6">
    <location>
        <begin position="318"/>
        <end position="343"/>
    </location>
</feature>
<comment type="subcellular location">
    <subcellularLocation>
        <location evidence="1">Membrane</location>
        <topology evidence="1">Multi-pass membrane protein</topology>
    </subcellularLocation>
</comment>
<keyword evidence="5 6" id="KW-0472">Membrane</keyword>
<dbReference type="Gene3D" id="1.20.1740.10">
    <property type="entry name" value="Amino acid/polyamine transporter I"/>
    <property type="match status" value="1"/>
</dbReference>
<dbReference type="GO" id="GO:0016020">
    <property type="term" value="C:membrane"/>
    <property type="evidence" value="ECO:0007669"/>
    <property type="project" value="UniProtKB-SubCell"/>
</dbReference>
<evidence type="ECO:0000256" key="2">
    <source>
        <dbReference type="ARBA" id="ARBA00022448"/>
    </source>
</evidence>
<feature type="transmembrane region" description="Helical" evidence="6">
    <location>
        <begin position="65"/>
        <end position="94"/>
    </location>
</feature>
<evidence type="ECO:0000256" key="3">
    <source>
        <dbReference type="ARBA" id="ARBA00022692"/>
    </source>
</evidence>
<gene>
    <name evidence="7" type="ORF">E2605_10945</name>
</gene>
<dbReference type="OrthoDB" id="9762947at2"/>
<evidence type="ECO:0000313" key="7">
    <source>
        <dbReference type="EMBL" id="TFD96101.1"/>
    </source>
</evidence>
<comment type="caution">
    <text evidence="7">The sequence shown here is derived from an EMBL/GenBank/DDBJ whole genome shotgun (WGS) entry which is preliminary data.</text>
</comment>
<sequence>MLESIFRKKDINRMLSETKGTNDGLRRNLSAANLITLGIGAIVGTGIFVITGTAAANYAGPGLTISFLISAIGCVMAGLCYAEFAAMIPVAGSVYSYSYSTMGEGLAWFIGWVLILEYLFACSSVSVGWSGYMISLCEGWGIYLPQHLIQSTFDHTDDGWVMTGSLFNFPAVFIVVLVSTLLMGGIKQSALINNIVVVIKVGVILLFIGFGLSYINLANWTPYIPENTGNFGEFGWSGILRGAGVVFYAYLGFDALSTAAQEAKNPQRDMPKGILMSLLVCAVLYISVTAVLTGIVNYKDLDVAAPIALAIDRAGSGLAWLSPFIKLGAIAGLSSVILVMMLGQSRIYYSISKDGLLPKYFSKIHDKKGIPHRATLIACIITSVFAGLFPLHVLSELVSIGTLMAFAIVCISILVLRKTEPGLKRPFKTPLVPVVPLLGAGICIMQMVALPWSTWLRLIIWTAVGLVIYFTYGRKHSLLNKQNVENKGQSTNK</sequence>
<dbReference type="AlphaFoldDB" id="A0A4Y8L1F6"/>
<evidence type="ECO:0000256" key="1">
    <source>
        <dbReference type="ARBA" id="ARBA00004141"/>
    </source>
</evidence>
<keyword evidence="4 6" id="KW-1133">Transmembrane helix</keyword>
<evidence type="ECO:0000256" key="5">
    <source>
        <dbReference type="ARBA" id="ARBA00023136"/>
    </source>
</evidence>
<keyword evidence="2" id="KW-0813">Transport</keyword>
<dbReference type="PIRSF" id="PIRSF006060">
    <property type="entry name" value="AA_transporter"/>
    <property type="match status" value="1"/>
</dbReference>
<feature type="transmembrane region" description="Helical" evidence="6">
    <location>
        <begin position="274"/>
        <end position="298"/>
    </location>
</feature>
<feature type="transmembrane region" description="Helical" evidence="6">
    <location>
        <begin position="106"/>
        <end position="129"/>
    </location>
</feature>
<keyword evidence="8" id="KW-1185">Reference proteome</keyword>
<feature type="transmembrane region" description="Helical" evidence="6">
    <location>
        <begin position="429"/>
        <end position="449"/>
    </location>
</feature>
<dbReference type="PANTHER" id="PTHR43243">
    <property type="entry name" value="INNER MEMBRANE TRANSPORTER YGJI-RELATED"/>
    <property type="match status" value="1"/>
</dbReference>
<dbReference type="EMBL" id="SOML01000006">
    <property type="protein sequence ID" value="TFD96101.1"/>
    <property type="molecule type" value="Genomic_DNA"/>
</dbReference>
<evidence type="ECO:0000256" key="6">
    <source>
        <dbReference type="SAM" id="Phobius"/>
    </source>
</evidence>
<feature type="transmembrane region" description="Helical" evidence="6">
    <location>
        <begin position="397"/>
        <end position="417"/>
    </location>
</feature>
<feature type="transmembrane region" description="Helical" evidence="6">
    <location>
        <begin position="455"/>
        <end position="472"/>
    </location>
</feature>
<reference evidence="7 8" key="1">
    <citation type="submission" date="2019-03" db="EMBL/GenBank/DDBJ databases">
        <title>San Antonio Military Medical Center submission to MRSN (WRAIR), pending publication.</title>
        <authorList>
            <person name="Blyth D.M."/>
            <person name="Mccarthy S.L."/>
            <person name="Schall S.E."/>
            <person name="Stam J.A."/>
            <person name="Ong A.C."/>
            <person name="Mcgann P.T."/>
        </authorList>
    </citation>
    <scope>NUCLEOTIDE SEQUENCE [LARGE SCALE GENOMIC DNA]</scope>
    <source>
        <strain evidence="7 8">MRSN571793</strain>
    </source>
</reference>
<feature type="transmembrane region" description="Helical" evidence="6">
    <location>
        <begin position="195"/>
        <end position="215"/>
    </location>
</feature>
<feature type="transmembrane region" description="Helical" evidence="6">
    <location>
        <begin position="160"/>
        <end position="183"/>
    </location>
</feature>
<dbReference type="GO" id="GO:0015171">
    <property type="term" value="F:amino acid transmembrane transporter activity"/>
    <property type="evidence" value="ECO:0007669"/>
    <property type="project" value="TreeGrafter"/>
</dbReference>
<feature type="transmembrane region" description="Helical" evidence="6">
    <location>
        <begin position="235"/>
        <end position="253"/>
    </location>
</feature>